<evidence type="ECO:0000313" key="4">
    <source>
        <dbReference type="EMBL" id="ROR39776.1"/>
    </source>
</evidence>
<dbReference type="InterPro" id="IPR036388">
    <property type="entry name" value="WH-like_DNA-bd_sf"/>
</dbReference>
<comment type="caution">
    <text evidence="4">The sequence shown here is derived from an EMBL/GenBank/DDBJ whole genome shotgun (WGS) entry which is preliminary data.</text>
</comment>
<dbReference type="GO" id="GO:0006355">
    <property type="term" value="P:regulation of DNA-templated transcription"/>
    <property type="evidence" value="ECO:0007669"/>
    <property type="project" value="InterPro"/>
</dbReference>
<dbReference type="PROSITE" id="PS51755">
    <property type="entry name" value="OMPR_PHOB"/>
    <property type="match status" value="1"/>
</dbReference>
<dbReference type="SUPFAM" id="SSF46894">
    <property type="entry name" value="C-terminal effector domain of the bipartite response regulators"/>
    <property type="match status" value="1"/>
</dbReference>
<proteinExistence type="predicted"/>
<evidence type="ECO:0000256" key="1">
    <source>
        <dbReference type="ARBA" id="ARBA00023125"/>
    </source>
</evidence>
<accession>A0AAJ4RC74</accession>
<dbReference type="SMART" id="SM00862">
    <property type="entry name" value="Trans_reg_C"/>
    <property type="match status" value="1"/>
</dbReference>
<dbReference type="EMBL" id="RJVK01000002">
    <property type="protein sequence ID" value="ROR39776.1"/>
    <property type="molecule type" value="Genomic_DNA"/>
</dbReference>
<evidence type="ECO:0000256" key="2">
    <source>
        <dbReference type="PROSITE-ProRule" id="PRU01091"/>
    </source>
</evidence>
<dbReference type="Pfam" id="PF00486">
    <property type="entry name" value="Trans_reg_C"/>
    <property type="match status" value="1"/>
</dbReference>
<dbReference type="Proteomes" id="UP000272781">
    <property type="component" value="Unassembled WGS sequence"/>
</dbReference>
<sequence length="196" mass="23405">MRILVFDYTDIYDFEKEFVNNEDDFYTRVIEKKYDVIILNFDFYPSLVEIKKFLADDVIIIFVCKVCDEFIYKKALSVANYCYSYDELYKLKIRLEYLEKKVIKLKSRVFKYKKFIFNLSTNQLYENSKPLRLTKAESDVLAILIKNRNKYLSKEDISAMSESIDSINSIKVIISNLRKLGFEIENVKNLGYKLKE</sequence>
<dbReference type="InterPro" id="IPR016032">
    <property type="entry name" value="Sig_transdc_resp-reg_C-effctor"/>
</dbReference>
<dbReference type="AlphaFoldDB" id="A0AAJ4RC74"/>
<reference evidence="4 5" key="1">
    <citation type="submission" date="2018-11" db="EMBL/GenBank/DDBJ databases">
        <title>Genomic Encyclopedia of Type Strains, Phase IV (KMG-IV): sequencing the most valuable type-strain genomes for metagenomic binning, comparative biology and taxonomic classification.</title>
        <authorList>
            <person name="Goeker M."/>
        </authorList>
    </citation>
    <scope>NUCLEOTIDE SEQUENCE [LARGE SCALE GENOMIC DNA]</scope>
    <source>
        <strain evidence="4 5">DSM 27783</strain>
    </source>
</reference>
<dbReference type="Gene3D" id="1.10.10.10">
    <property type="entry name" value="Winged helix-like DNA-binding domain superfamily/Winged helix DNA-binding domain"/>
    <property type="match status" value="1"/>
</dbReference>
<gene>
    <name evidence="4" type="ORF">EDC58_0751</name>
</gene>
<dbReference type="RefSeq" id="WP_123352170.1">
    <property type="nucleotide sequence ID" value="NZ_RJVK01000002.1"/>
</dbReference>
<protein>
    <submittedName>
        <fullName evidence="4">DNA-binding response OmpR family regulator</fullName>
    </submittedName>
</protein>
<evidence type="ECO:0000313" key="5">
    <source>
        <dbReference type="Proteomes" id="UP000272781"/>
    </source>
</evidence>
<name>A0AAJ4RC74_9BACT</name>
<dbReference type="GO" id="GO:0000160">
    <property type="term" value="P:phosphorelay signal transduction system"/>
    <property type="evidence" value="ECO:0007669"/>
    <property type="project" value="InterPro"/>
</dbReference>
<feature type="domain" description="OmpR/PhoB-type" evidence="3">
    <location>
        <begin position="107"/>
        <end position="196"/>
    </location>
</feature>
<keyword evidence="1 2" id="KW-0238">DNA-binding</keyword>
<feature type="DNA-binding region" description="OmpR/PhoB-type" evidence="2">
    <location>
        <begin position="107"/>
        <end position="196"/>
    </location>
</feature>
<organism evidence="4 5">
    <name type="scientific">Caminibacter pacificus</name>
    <dbReference type="NCBI Taxonomy" id="1424653"/>
    <lineage>
        <taxon>Bacteria</taxon>
        <taxon>Pseudomonadati</taxon>
        <taxon>Campylobacterota</taxon>
        <taxon>Epsilonproteobacteria</taxon>
        <taxon>Nautiliales</taxon>
        <taxon>Nautiliaceae</taxon>
        <taxon>Caminibacter</taxon>
    </lineage>
</organism>
<dbReference type="GO" id="GO:0003677">
    <property type="term" value="F:DNA binding"/>
    <property type="evidence" value="ECO:0007669"/>
    <property type="project" value="UniProtKB-UniRule"/>
</dbReference>
<dbReference type="InterPro" id="IPR001867">
    <property type="entry name" value="OmpR/PhoB-type_DNA-bd"/>
</dbReference>
<dbReference type="CDD" id="cd00383">
    <property type="entry name" value="trans_reg_C"/>
    <property type="match status" value="1"/>
</dbReference>
<evidence type="ECO:0000259" key="3">
    <source>
        <dbReference type="PROSITE" id="PS51755"/>
    </source>
</evidence>